<evidence type="ECO:0000313" key="2">
    <source>
        <dbReference type="EMBL" id="CAE1318576.1"/>
    </source>
</evidence>
<protein>
    <submittedName>
        <fullName evidence="2">Uncharacterized protein</fullName>
    </submittedName>
</protein>
<feature type="transmembrane region" description="Helical" evidence="1">
    <location>
        <begin position="101"/>
        <end position="122"/>
    </location>
</feature>
<dbReference type="Proteomes" id="UP000597762">
    <property type="component" value="Unassembled WGS sequence"/>
</dbReference>
<keyword evidence="1" id="KW-1133">Transmembrane helix</keyword>
<accession>A0A812E912</accession>
<gene>
    <name evidence="2" type="ORF">SPHA_69039</name>
</gene>
<comment type="caution">
    <text evidence="2">The sequence shown here is derived from an EMBL/GenBank/DDBJ whole genome shotgun (WGS) entry which is preliminary data.</text>
</comment>
<organism evidence="2 3">
    <name type="scientific">Acanthosepion pharaonis</name>
    <name type="common">Pharaoh cuttlefish</name>
    <name type="synonym">Sepia pharaonis</name>
    <dbReference type="NCBI Taxonomy" id="158019"/>
    <lineage>
        <taxon>Eukaryota</taxon>
        <taxon>Metazoa</taxon>
        <taxon>Spiralia</taxon>
        <taxon>Lophotrochozoa</taxon>
        <taxon>Mollusca</taxon>
        <taxon>Cephalopoda</taxon>
        <taxon>Coleoidea</taxon>
        <taxon>Decapodiformes</taxon>
        <taxon>Sepiida</taxon>
        <taxon>Sepiina</taxon>
        <taxon>Sepiidae</taxon>
        <taxon>Acanthosepion</taxon>
    </lineage>
</organism>
<feature type="transmembrane region" description="Helical" evidence="1">
    <location>
        <begin position="134"/>
        <end position="155"/>
    </location>
</feature>
<reference evidence="2" key="1">
    <citation type="submission" date="2021-01" db="EMBL/GenBank/DDBJ databases">
        <authorList>
            <person name="Li R."/>
            <person name="Bekaert M."/>
        </authorList>
    </citation>
    <scope>NUCLEOTIDE SEQUENCE</scope>
    <source>
        <strain evidence="2">Farmed</strain>
    </source>
</reference>
<name>A0A812E912_ACAPH</name>
<feature type="transmembrane region" description="Helical" evidence="1">
    <location>
        <begin position="167"/>
        <end position="188"/>
    </location>
</feature>
<proteinExistence type="predicted"/>
<keyword evidence="1" id="KW-0812">Transmembrane</keyword>
<evidence type="ECO:0000313" key="3">
    <source>
        <dbReference type="Proteomes" id="UP000597762"/>
    </source>
</evidence>
<keyword evidence="1" id="KW-0472">Membrane</keyword>
<evidence type="ECO:0000256" key="1">
    <source>
        <dbReference type="SAM" id="Phobius"/>
    </source>
</evidence>
<dbReference type="AlphaFoldDB" id="A0A812E912"/>
<sequence length="220" mass="24017">MTPLPTPVEHLQQLSGFPPSFISPHPMVRCSNLANTLSLSFSLSGAGPLECLLSPINAPKDIPFFCSIPASVELVCPQSDPLRAYNPTKLIGTLTKNHRLLFIYCNLSLSLSLFLSLSLSTLQSISPASLLTIYNAHFLPLSLFFALLPLFSLYFPTLSPSPNHSLFLTLFSFPLLPLCFLSFTSFPFRSPYLYLPPSSPSFSLPSLSLSLCLSVSLSLS</sequence>
<keyword evidence="3" id="KW-1185">Reference proteome</keyword>
<dbReference type="EMBL" id="CAHIKZ030005053">
    <property type="protein sequence ID" value="CAE1318576.1"/>
    <property type="molecule type" value="Genomic_DNA"/>
</dbReference>